<feature type="compositionally biased region" description="Polar residues" evidence="1">
    <location>
        <begin position="86"/>
        <end position="102"/>
    </location>
</feature>
<gene>
    <name evidence="2" type="ORF">B0I36DRAFT_155680</name>
</gene>
<sequence>MSGTDSSSMLLPKTSYTSPCAARLYIPPRPCKDRREEDRLPPWSSNYRLPLPTLQAWLLRECIFGGSRASPSSLDRTYARDGTPGDHTSFSRAPAQNGTLQPTLAAGPAGQYLSEQPDQARPGVPSPTSDCGRMLRAERRQTECGSAQDPLAMDGVSVADADGGPPFSAAAAPGAADRACQLEARLGPGHMGEIATGRGES</sequence>
<keyword evidence="3" id="KW-1185">Reference proteome</keyword>
<dbReference type="GeneID" id="70178139"/>
<feature type="compositionally biased region" description="Low complexity" evidence="1">
    <location>
        <begin position="159"/>
        <end position="172"/>
    </location>
</feature>
<feature type="compositionally biased region" description="Basic and acidic residues" evidence="1">
    <location>
        <begin position="133"/>
        <end position="142"/>
    </location>
</feature>
<feature type="region of interest" description="Disordered" evidence="1">
    <location>
        <begin position="26"/>
        <end position="45"/>
    </location>
</feature>
<name>A0A9P8Y1B2_9PEZI</name>
<feature type="compositionally biased region" description="Basic and acidic residues" evidence="1">
    <location>
        <begin position="30"/>
        <end position="40"/>
    </location>
</feature>
<comment type="caution">
    <text evidence="2">The sequence shown here is derived from an EMBL/GenBank/DDBJ whole genome shotgun (WGS) entry which is preliminary data.</text>
</comment>
<feature type="region of interest" description="Disordered" evidence="1">
    <location>
        <begin position="69"/>
        <end position="172"/>
    </location>
</feature>
<evidence type="ECO:0000313" key="3">
    <source>
        <dbReference type="Proteomes" id="UP000756346"/>
    </source>
</evidence>
<protein>
    <submittedName>
        <fullName evidence="2">Uncharacterized protein</fullName>
    </submittedName>
</protein>
<accession>A0A9P8Y1B2</accession>
<dbReference type="EMBL" id="JAGTJQ010000008">
    <property type="protein sequence ID" value="KAH7026236.1"/>
    <property type="molecule type" value="Genomic_DNA"/>
</dbReference>
<dbReference type="RefSeq" id="XP_046009453.1">
    <property type="nucleotide sequence ID" value="XM_046148593.1"/>
</dbReference>
<evidence type="ECO:0000256" key="1">
    <source>
        <dbReference type="SAM" id="MobiDB-lite"/>
    </source>
</evidence>
<evidence type="ECO:0000313" key="2">
    <source>
        <dbReference type="EMBL" id="KAH7026236.1"/>
    </source>
</evidence>
<dbReference type="Proteomes" id="UP000756346">
    <property type="component" value="Unassembled WGS sequence"/>
</dbReference>
<reference evidence="2" key="1">
    <citation type="journal article" date="2021" name="Nat. Commun.">
        <title>Genetic determinants of endophytism in the Arabidopsis root mycobiome.</title>
        <authorList>
            <person name="Mesny F."/>
            <person name="Miyauchi S."/>
            <person name="Thiergart T."/>
            <person name="Pickel B."/>
            <person name="Atanasova L."/>
            <person name="Karlsson M."/>
            <person name="Huettel B."/>
            <person name="Barry K.W."/>
            <person name="Haridas S."/>
            <person name="Chen C."/>
            <person name="Bauer D."/>
            <person name="Andreopoulos W."/>
            <person name="Pangilinan J."/>
            <person name="LaButti K."/>
            <person name="Riley R."/>
            <person name="Lipzen A."/>
            <person name="Clum A."/>
            <person name="Drula E."/>
            <person name="Henrissat B."/>
            <person name="Kohler A."/>
            <person name="Grigoriev I.V."/>
            <person name="Martin F.M."/>
            <person name="Hacquard S."/>
        </authorList>
    </citation>
    <scope>NUCLEOTIDE SEQUENCE</scope>
    <source>
        <strain evidence="2">MPI-CAGE-CH-0230</strain>
    </source>
</reference>
<proteinExistence type="predicted"/>
<organism evidence="2 3">
    <name type="scientific">Microdochium trichocladiopsis</name>
    <dbReference type="NCBI Taxonomy" id="1682393"/>
    <lineage>
        <taxon>Eukaryota</taxon>
        <taxon>Fungi</taxon>
        <taxon>Dikarya</taxon>
        <taxon>Ascomycota</taxon>
        <taxon>Pezizomycotina</taxon>
        <taxon>Sordariomycetes</taxon>
        <taxon>Xylariomycetidae</taxon>
        <taxon>Xylariales</taxon>
        <taxon>Microdochiaceae</taxon>
        <taxon>Microdochium</taxon>
    </lineage>
</organism>
<dbReference type="AlphaFoldDB" id="A0A9P8Y1B2"/>